<dbReference type="RefSeq" id="WP_211423633.1">
    <property type="nucleotide sequence ID" value="NZ_CP072643.1"/>
</dbReference>
<protein>
    <submittedName>
        <fullName evidence="1">Uncharacterized protein</fullName>
    </submittedName>
</protein>
<proteinExistence type="predicted"/>
<accession>A0ABX8B353</accession>
<dbReference type="Proteomes" id="UP000677668">
    <property type="component" value="Chromosome 2"/>
</dbReference>
<gene>
    <name evidence="1" type="ORF">J8C05_11190</name>
</gene>
<evidence type="ECO:0000313" key="2">
    <source>
        <dbReference type="Proteomes" id="UP000677668"/>
    </source>
</evidence>
<name>A0ABX8B353_9BACT</name>
<sequence length="120" mass="13197">MFSRIWNALFPKGRLANQSAGKISFDDVAVSYSPPDGAARRLAWADLQAVEIVTTSDGPFAVDVFRVLLSDGPPLFIPQSADRSGVLLKRLQELPGFDNHAFIVAMGSTDDARFRCWKRA</sequence>
<evidence type="ECO:0000313" key="1">
    <source>
        <dbReference type="EMBL" id="QUV95408.1"/>
    </source>
</evidence>
<dbReference type="EMBL" id="CP072643">
    <property type="protein sequence ID" value="QUV95408.1"/>
    <property type="molecule type" value="Genomic_DNA"/>
</dbReference>
<organism evidence="1 2">
    <name type="scientific">Chloracidobacterium sp. N</name>
    <dbReference type="NCBI Taxonomy" id="2821540"/>
    <lineage>
        <taxon>Bacteria</taxon>
        <taxon>Pseudomonadati</taxon>
        <taxon>Acidobacteriota</taxon>
        <taxon>Terriglobia</taxon>
        <taxon>Terriglobales</taxon>
        <taxon>Acidobacteriaceae</taxon>
        <taxon>Chloracidobacterium</taxon>
        <taxon>Chloracidobacterium aggregatum</taxon>
    </lineage>
</organism>
<reference evidence="1 2" key="1">
    <citation type="submission" date="2021-03" db="EMBL/GenBank/DDBJ databases">
        <title>Genomic and phenotypic characterization of Chloracidobacterium isolates provides evidence for multiple species.</title>
        <authorList>
            <person name="Saini M.K."/>
            <person name="Costas A.M.G."/>
            <person name="Tank M."/>
            <person name="Bryant D.A."/>
        </authorList>
    </citation>
    <scope>NUCLEOTIDE SEQUENCE [LARGE SCALE GENOMIC DNA]</scope>
    <source>
        <strain evidence="1 2">N</strain>
    </source>
</reference>
<keyword evidence="2" id="KW-1185">Reference proteome</keyword>